<feature type="transmembrane region" description="Helical" evidence="1">
    <location>
        <begin position="46"/>
        <end position="64"/>
    </location>
</feature>
<evidence type="ECO:0000256" key="1">
    <source>
        <dbReference type="SAM" id="Phobius"/>
    </source>
</evidence>
<keyword evidence="1" id="KW-1133">Transmembrane helix</keyword>
<evidence type="ECO:0000313" key="3">
    <source>
        <dbReference type="Proteomes" id="UP001500831"/>
    </source>
</evidence>
<dbReference type="Proteomes" id="UP001500831">
    <property type="component" value="Unassembled WGS sequence"/>
</dbReference>
<feature type="transmembrane region" description="Helical" evidence="1">
    <location>
        <begin position="70"/>
        <end position="90"/>
    </location>
</feature>
<name>A0ABN3VS76_9ACTN</name>
<dbReference type="RefSeq" id="WP_344968181.1">
    <property type="nucleotide sequence ID" value="NZ_BAAAVI010000004.1"/>
</dbReference>
<accession>A0ABN3VS76</accession>
<organism evidence="2 3">
    <name type="scientific">Streptosporangium fragile</name>
    <dbReference type="NCBI Taxonomy" id="46186"/>
    <lineage>
        <taxon>Bacteria</taxon>
        <taxon>Bacillati</taxon>
        <taxon>Actinomycetota</taxon>
        <taxon>Actinomycetes</taxon>
        <taxon>Streptosporangiales</taxon>
        <taxon>Streptosporangiaceae</taxon>
        <taxon>Streptosporangium</taxon>
    </lineage>
</organism>
<keyword evidence="3" id="KW-1185">Reference proteome</keyword>
<proteinExistence type="predicted"/>
<sequence>MTRRERRRLRKHPPPPLNTSLQDVCSHQEMCLAHYIREKGGMPLHLSNLFAGWAGYAALSAQCFQWPGPLMLVVFPGEALLVIFFGLVVYRNEGHRGWCRILRSLDLANVFSPRKLASSFLRCLRTRGQAPGGTAGDK</sequence>
<evidence type="ECO:0000313" key="2">
    <source>
        <dbReference type="EMBL" id="GAA2851843.1"/>
    </source>
</evidence>
<dbReference type="EMBL" id="BAAAVI010000004">
    <property type="protein sequence ID" value="GAA2851843.1"/>
    <property type="molecule type" value="Genomic_DNA"/>
</dbReference>
<comment type="caution">
    <text evidence="2">The sequence shown here is derived from an EMBL/GenBank/DDBJ whole genome shotgun (WGS) entry which is preliminary data.</text>
</comment>
<gene>
    <name evidence="2" type="ORF">GCM10010517_09490</name>
</gene>
<keyword evidence="1" id="KW-0472">Membrane</keyword>
<reference evidence="2 3" key="1">
    <citation type="journal article" date="2019" name="Int. J. Syst. Evol. Microbiol.">
        <title>The Global Catalogue of Microorganisms (GCM) 10K type strain sequencing project: providing services to taxonomists for standard genome sequencing and annotation.</title>
        <authorList>
            <consortium name="The Broad Institute Genomics Platform"/>
            <consortium name="The Broad Institute Genome Sequencing Center for Infectious Disease"/>
            <person name="Wu L."/>
            <person name="Ma J."/>
        </authorList>
    </citation>
    <scope>NUCLEOTIDE SEQUENCE [LARGE SCALE GENOMIC DNA]</scope>
    <source>
        <strain evidence="2 3">JCM 6242</strain>
    </source>
</reference>
<evidence type="ECO:0008006" key="4">
    <source>
        <dbReference type="Google" id="ProtNLM"/>
    </source>
</evidence>
<protein>
    <recommendedName>
        <fullName evidence="4">DUF3043 domain-containing protein</fullName>
    </recommendedName>
</protein>
<keyword evidence="1" id="KW-0812">Transmembrane</keyword>